<dbReference type="EMBL" id="BSXV01000582">
    <property type="protein sequence ID" value="GME89735.1"/>
    <property type="molecule type" value="Genomic_DNA"/>
</dbReference>
<sequence>MFRTLARQGLRGGKPLNLASVSIANGFTRPTLLQGIQAQAQLQKTNSYFGLSKVRFNSTNAAASVASTTATAAETTTEAATKFETSLSGFEDVADKIDMTSDQIGYLQSVGLAQGWWPSDIMQTIFEYVHVFSGLPWWATIVVTTLGVRLALFPLFVKSSDAMARSAAVQPESKKLRKELNIATARGDQRLRNVKMLELRELNKINGIKMTHLFIAPATQITYGIGTFFGIREMCNKPVEGFDTQGYAWFQDLTATDPYIGLQLISAAVYMVSFRLGGDSGVNNFSPAMRKVFQFLPLASIVFTWNLSSGVVLYFAANGIASIVQANVLKSKTFRKWLGMAPLVPPRKDADGESKGIFESFSETMKDMEDGNKAKRDIELKAKKAADLQLARARGSKVVIKKRK</sequence>
<reference evidence="1" key="1">
    <citation type="submission" date="2023-04" db="EMBL/GenBank/DDBJ databases">
        <title>Candida boidinii NBRC 1967.</title>
        <authorList>
            <person name="Ichikawa N."/>
            <person name="Sato H."/>
            <person name="Tonouchi N."/>
        </authorList>
    </citation>
    <scope>NUCLEOTIDE SEQUENCE</scope>
    <source>
        <strain evidence="1">NBRC 1967</strain>
    </source>
</reference>
<accession>A0ACB5TJE5</accession>
<evidence type="ECO:0000313" key="1">
    <source>
        <dbReference type="EMBL" id="GME89735.1"/>
    </source>
</evidence>
<evidence type="ECO:0000313" key="2">
    <source>
        <dbReference type="Proteomes" id="UP001165101"/>
    </source>
</evidence>
<protein>
    <submittedName>
        <fullName evidence="1">Unnamed protein product</fullName>
    </submittedName>
</protein>
<gene>
    <name evidence="1" type="ORF">Cboi01_000153600</name>
</gene>
<comment type="caution">
    <text evidence="1">The sequence shown here is derived from an EMBL/GenBank/DDBJ whole genome shotgun (WGS) entry which is preliminary data.</text>
</comment>
<name>A0ACB5TJE5_CANBO</name>
<proteinExistence type="predicted"/>
<dbReference type="Proteomes" id="UP001165101">
    <property type="component" value="Unassembled WGS sequence"/>
</dbReference>
<organism evidence="1 2">
    <name type="scientific">Candida boidinii</name>
    <name type="common">Yeast</name>
    <dbReference type="NCBI Taxonomy" id="5477"/>
    <lineage>
        <taxon>Eukaryota</taxon>
        <taxon>Fungi</taxon>
        <taxon>Dikarya</taxon>
        <taxon>Ascomycota</taxon>
        <taxon>Saccharomycotina</taxon>
        <taxon>Pichiomycetes</taxon>
        <taxon>Pichiales</taxon>
        <taxon>Pichiaceae</taxon>
        <taxon>Ogataea</taxon>
        <taxon>Ogataea/Candida clade</taxon>
    </lineage>
</organism>
<keyword evidence="2" id="KW-1185">Reference proteome</keyword>